<evidence type="ECO:0000256" key="2">
    <source>
        <dbReference type="ARBA" id="ARBA00022475"/>
    </source>
</evidence>
<dbReference type="EMBL" id="SNRY01009093">
    <property type="protein sequence ID" value="KAA6307548.1"/>
    <property type="molecule type" value="Genomic_DNA"/>
</dbReference>
<keyword evidence="5" id="KW-0472">Membrane</keyword>
<keyword evidence="3" id="KW-0812">Transmembrane</keyword>
<accession>A0A5J4PF15</accession>
<evidence type="ECO:0000256" key="6">
    <source>
        <dbReference type="SAM" id="Coils"/>
    </source>
</evidence>
<evidence type="ECO:0008006" key="8">
    <source>
        <dbReference type="Google" id="ProtNLM"/>
    </source>
</evidence>
<evidence type="ECO:0000313" key="7">
    <source>
        <dbReference type="EMBL" id="KAA6307548.1"/>
    </source>
</evidence>
<organism evidence="7">
    <name type="scientific">termite gut metagenome</name>
    <dbReference type="NCBI Taxonomy" id="433724"/>
    <lineage>
        <taxon>unclassified sequences</taxon>
        <taxon>metagenomes</taxon>
        <taxon>organismal metagenomes</taxon>
    </lineage>
</organism>
<dbReference type="Pfam" id="PF02472">
    <property type="entry name" value="ExbD"/>
    <property type="match status" value="1"/>
</dbReference>
<dbReference type="AlphaFoldDB" id="A0A5J4PF15"/>
<keyword evidence="6" id="KW-0175">Coiled coil</keyword>
<feature type="non-terminal residue" evidence="7">
    <location>
        <position position="1"/>
    </location>
</feature>
<comment type="caution">
    <text evidence="7">The sequence shown here is derived from an EMBL/GenBank/DDBJ whole genome shotgun (WGS) entry which is preliminary data.</text>
</comment>
<dbReference type="GO" id="GO:0005886">
    <property type="term" value="C:plasma membrane"/>
    <property type="evidence" value="ECO:0007669"/>
    <property type="project" value="UniProtKB-SubCell"/>
</dbReference>
<keyword evidence="4" id="KW-1133">Transmembrane helix</keyword>
<reference evidence="7" key="1">
    <citation type="submission" date="2019-03" db="EMBL/GenBank/DDBJ databases">
        <title>Single cell metagenomics reveals metabolic interactions within the superorganism composed of flagellate Streblomastix strix and complex community of Bacteroidetes bacteria on its surface.</title>
        <authorList>
            <person name="Treitli S.C."/>
            <person name="Kolisko M."/>
            <person name="Husnik F."/>
            <person name="Keeling P."/>
            <person name="Hampl V."/>
        </authorList>
    </citation>
    <scope>NUCLEOTIDE SEQUENCE</scope>
    <source>
        <strain evidence="7">STM</strain>
    </source>
</reference>
<feature type="coiled-coil region" evidence="6">
    <location>
        <begin position="100"/>
        <end position="137"/>
    </location>
</feature>
<dbReference type="PANTHER" id="PTHR30558">
    <property type="entry name" value="EXBD MEMBRANE COMPONENT OF PMF-DRIVEN MACROMOLECULE IMPORT SYSTEM"/>
    <property type="match status" value="1"/>
</dbReference>
<evidence type="ECO:0000256" key="5">
    <source>
        <dbReference type="ARBA" id="ARBA00023136"/>
    </source>
</evidence>
<evidence type="ECO:0000256" key="3">
    <source>
        <dbReference type="ARBA" id="ARBA00022692"/>
    </source>
</evidence>
<sequence length="203" mass="23086">KGKQKKMTVRVDFTPMVDMNMLLITFFMLCTSLSKPQTMEISMPTNDKNITEEEQNKVKASQAITVLLSSGDKIYYYEGEPNYKDYTSLKESAYTPEGLRGLLLQKNKDAVRQVNELKEKKKNLEIADEDYAKQVSELKNGKDTPVIIIKATDDATYKNLIDALDEMQICDIGKYVITEIADADKFLIENYEKKGELSNNAVN</sequence>
<proteinExistence type="predicted"/>
<dbReference type="PANTHER" id="PTHR30558:SF3">
    <property type="entry name" value="BIOPOLYMER TRANSPORT PROTEIN EXBD-RELATED"/>
    <property type="match status" value="1"/>
</dbReference>
<protein>
    <recommendedName>
        <fullName evidence="8">Biopolymer transport protein ExbD</fullName>
    </recommendedName>
</protein>
<keyword evidence="2" id="KW-1003">Cell membrane</keyword>
<gene>
    <name evidence="7" type="ORF">EZS27_040782</name>
</gene>
<dbReference type="InterPro" id="IPR003400">
    <property type="entry name" value="ExbD"/>
</dbReference>
<name>A0A5J4PF15_9ZZZZ</name>
<comment type="subcellular location">
    <subcellularLocation>
        <location evidence="1">Cell membrane</location>
        <topology evidence="1">Single-pass membrane protein</topology>
    </subcellularLocation>
</comment>
<dbReference type="GO" id="GO:0022857">
    <property type="term" value="F:transmembrane transporter activity"/>
    <property type="evidence" value="ECO:0007669"/>
    <property type="project" value="InterPro"/>
</dbReference>
<evidence type="ECO:0000256" key="1">
    <source>
        <dbReference type="ARBA" id="ARBA00004162"/>
    </source>
</evidence>
<evidence type="ECO:0000256" key="4">
    <source>
        <dbReference type="ARBA" id="ARBA00022989"/>
    </source>
</evidence>